<name>A0ABV3FR82_9NOCA</name>
<dbReference type="InterPro" id="IPR036770">
    <property type="entry name" value="Ankyrin_rpt-contain_sf"/>
</dbReference>
<dbReference type="Gene3D" id="1.25.40.20">
    <property type="entry name" value="Ankyrin repeat-containing domain"/>
    <property type="match status" value="1"/>
</dbReference>
<dbReference type="RefSeq" id="WP_357782072.1">
    <property type="nucleotide sequence ID" value="NZ_JBFAKC010000004.1"/>
</dbReference>
<keyword evidence="2" id="KW-0040">ANK repeat</keyword>
<dbReference type="PANTHER" id="PTHR24171">
    <property type="entry name" value="ANKYRIN REPEAT DOMAIN-CONTAINING PROTEIN 39-RELATED"/>
    <property type="match status" value="1"/>
</dbReference>
<proteinExistence type="predicted"/>
<accession>A0ABV3FR82</accession>
<reference evidence="3 4" key="1">
    <citation type="submission" date="2024-06" db="EMBL/GenBank/DDBJ databases">
        <title>The Natural Products Discovery Center: Release of the First 8490 Sequenced Strains for Exploring Actinobacteria Biosynthetic Diversity.</title>
        <authorList>
            <person name="Kalkreuter E."/>
            <person name="Kautsar S.A."/>
            <person name="Yang D."/>
            <person name="Bader C.D."/>
            <person name="Teijaro C.N."/>
            <person name="Fluegel L."/>
            <person name="Davis C.M."/>
            <person name="Simpson J.R."/>
            <person name="Lauterbach L."/>
            <person name="Steele A.D."/>
            <person name="Gui C."/>
            <person name="Meng S."/>
            <person name="Li G."/>
            <person name="Viehrig K."/>
            <person name="Ye F."/>
            <person name="Su P."/>
            <person name="Kiefer A.F."/>
            <person name="Nichols A."/>
            <person name="Cepeda A.J."/>
            <person name="Yan W."/>
            <person name="Fan B."/>
            <person name="Jiang Y."/>
            <person name="Adhikari A."/>
            <person name="Zheng C.-J."/>
            <person name="Schuster L."/>
            <person name="Cowan T.M."/>
            <person name="Smanski M.J."/>
            <person name="Chevrette M.G."/>
            <person name="De Carvalho L.P.S."/>
            <person name="Shen B."/>
        </authorList>
    </citation>
    <scope>NUCLEOTIDE SEQUENCE [LARGE SCALE GENOMIC DNA]</scope>
    <source>
        <strain evidence="3 4">NPDC050403</strain>
    </source>
</reference>
<gene>
    <name evidence="3" type="ORF">AB0I48_10250</name>
</gene>
<evidence type="ECO:0000313" key="3">
    <source>
        <dbReference type="EMBL" id="MEV0707934.1"/>
    </source>
</evidence>
<keyword evidence="4" id="KW-1185">Reference proteome</keyword>
<dbReference type="SMART" id="SM00248">
    <property type="entry name" value="ANK"/>
    <property type="match status" value="3"/>
</dbReference>
<comment type="caution">
    <text evidence="3">The sequence shown here is derived from an EMBL/GenBank/DDBJ whole genome shotgun (WGS) entry which is preliminary data.</text>
</comment>
<evidence type="ECO:0000313" key="4">
    <source>
        <dbReference type="Proteomes" id="UP001551695"/>
    </source>
</evidence>
<dbReference type="InterPro" id="IPR002110">
    <property type="entry name" value="Ankyrin_rpt"/>
</dbReference>
<keyword evidence="1" id="KW-0677">Repeat</keyword>
<dbReference type="Proteomes" id="UP001551695">
    <property type="component" value="Unassembled WGS sequence"/>
</dbReference>
<sequence length="266" mass="30125">MRVDDEFPGEWGRTSIGSIARDQEGAWVFPQRWSTLPWAEFGPGRLLHAWDKFHDMAYFRISGLPPVATDYDDPGSPDEPAVMTYGGDWYDLAVQVEHEYPTGRRSEPVTASEACLLRAISADNLAVVKEQLAAGANPDAGDAPGGAWISSFSDPRDESALSLSILNGSPEMTEALLSAGADVHRLRWRSQSPLQFTIDRRRAEHIPVLLRHGADPLCVYRGKTALEWAWEWDRRVWHQLLMAVAKARRKERGWRERLRDLFPSWF</sequence>
<evidence type="ECO:0000256" key="1">
    <source>
        <dbReference type="ARBA" id="ARBA00022737"/>
    </source>
</evidence>
<organism evidence="3 4">
    <name type="scientific">Nocardia aurea</name>
    <dbReference type="NCBI Taxonomy" id="2144174"/>
    <lineage>
        <taxon>Bacteria</taxon>
        <taxon>Bacillati</taxon>
        <taxon>Actinomycetota</taxon>
        <taxon>Actinomycetes</taxon>
        <taxon>Mycobacteriales</taxon>
        <taxon>Nocardiaceae</taxon>
        <taxon>Nocardia</taxon>
    </lineage>
</organism>
<protein>
    <submittedName>
        <fullName evidence="3">Ankyrin repeat domain-containing protein</fullName>
    </submittedName>
</protein>
<evidence type="ECO:0000256" key="2">
    <source>
        <dbReference type="ARBA" id="ARBA00023043"/>
    </source>
</evidence>
<dbReference type="SUPFAM" id="SSF48403">
    <property type="entry name" value="Ankyrin repeat"/>
    <property type="match status" value="1"/>
</dbReference>
<dbReference type="EMBL" id="JBFAKC010000004">
    <property type="protein sequence ID" value="MEV0707934.1"/>
    <property type="molecule type" value="Genomic_DNA"/>
</dbReference>